<dbReference type="SUPFAM" id="SSF82171">
    <property type="entry name" value="DPP6 N-terminal domain-like"/>
    <property type="match status" value="1"/>
</dbReference>
<dbReference type="Proteomes" id="UP000050867">
    <property type="component" value="Unassembled WGS sequence"/>
</dbReference>
<dbReference type="SUPFAM" id="SSF50960">
    <property type="entry name" value="TolB, C-terminal domain"/>
    <property type="match status" value="1"/>
</dbReference>
<gene>
    <name evidence="4" type="ORF">AQ490_21645</name>
</gene>
<dbReference type="InterPro" id="IPR001680">
    <property type="entry name" value="WD40_rpt"/>
</dbReference>
<evidence type="ECO:0000313" key="5">
    <source>
        <dbReference type="Proteomes" id="UP000050867"/>
    </source>
</evidence>
<feature type="domain" description="HTH cro/C1-type" evidence="3">
    <location>
        <begin position="21"/>
        <end position="77"/>
    </location>
</feature>
<dbReference type="InterPro" id="IPR011044">
    <property type="entry name" value="Quino_amine_DH_bsu"/>
</dbReference>
<dbReference type="eggNOG" id="COG1672">
    <property type="taxonomic scope" value="Bacteria"/>
</dbReference>
<dbReference type="GO" id="GO:0003677">
    <property type="term" value="F:DNA binding"/>
    <property type="evidence" value="ECO:0007669"/>
    <property type="project" value="InterPro"/>
</dbReference>
<dbReference type="PANTHER" id="PTHR19879:SF9">
    <property type="entry name" value="TRANSCRIPTION INITIATION FACTOR TFIID SUBUNIT 5"/>
    <property type="match status" value="1"/>
</dbReference>
<evidence type="ECO:0000256" key="1">
    <source>
        <dbReference type="PROSITE-ProRule" id="PRU00221"/>
    </source>
</evidence>
<sequence>MGRRETPLDPDAGPVQRFAFELRALRRQAGGITYRAMAATAGYSVTTLSRAAAGEQLPSLAVTLAYVRACGGDPGEWEERWRLAEQQDAAGRAAEDDAGTAPYPGLSRFDVADRERFFGRGQLVAELVELVAAGRFTAVFGPSGSGKSSLLRAGLIPALRDGEGTGPPPSVIRVCTPGERPASTHAELLVPRDTDGDTCVIVDQFEEVFTLCQDAAERNRFVERLLAAREPGGRLRVVVAVRADFYGRCAEHPGLAAALREQNLLVGPMSPAELRDAIVKPAMAGGYTVERALTTRLVREVADEPGGLPLMSHVLLETWRRRRGRTLTEEAYERAGGLHGAIAKTAEDVYARFGPDQAALARALLLRLIAPGDGAQDTRRAVDRAELAAGPLGDPTVVLAHLVEARLLTVDEGTVNLAHEALITAWPRLRGWLEESRERLRVHRRLTEAARTWEELGRDPGALYRGSRLVTAEGTFPSAEQRAHLTDLERSFLTASTTAREEERRAAARTTRRLRTLLSVLSVLVVLALVAGTVAWRQNQTSERQRTEAAARRIAAVADSLRSSDPGRALRLSVAAWRLGHTPETRSALMGALTQPQQPAFRPPTGRDTQMFLTAGGRTLLTVSAREVAEWDTRTHRRIATHPGLGAQVDIGPLDVTRDGRTIALFTGPEGRIRLWDVRRGRYRAGAFGPPLAEADGGGSLQGLVRGGRFVVSGDDEQVQVWDVRRQRRVFTTGTRGGDLPLALVTGADGRHLAVCAADDKLELWDTRSGTRVSDAWPAQARCAGGELMEFSPDGRTLAVADANGVRRWQVPSGRALPALDQDAPDTLVFSDDGRFLATAGSGEILLWRLDRPEAPVFRHPLVNDFADALELDVAGRAIRYLGAGRATGQAVRTLDLGRAVDPSWRSQAISRALFSADGRVLATSWRDGRTQRFALREGDSGRVTRSLPPITFPRGVHHEGSLELMSLSADGGLLAHGTGAVFDPRFPDRVRITDVRTGRLVREVTPRQPDAGLTGALLSPDGSRLLTSGDPDGIVVVDVHRGTTRTVRHPGSGYEYQEEGELAALGADSRLLLTTSGTLLRLPSGAAVRTALGACECRFAFSPDGRYLAVAEPWGRVTLWDSTLQHLLGVLPGTGRGEREEVSALVFSHDGGTLAVGGAHGLVQLWDVPSRLRLGSVQPTPGDRVLALAFSPDGGTLYASGEHVPWQAYPIDPERAVATACRRAGGGLSRADWKTYLPEVPYRETC</sequence>
<keyword evidence="2" id="KW-0812">Transmembrane</keyword>
<keyword evidence="5" id="KW-1185">Reference proteome</keyword>
<keyword evidence="1" id="KW-0853">WD repeat</keyword>
<dbReference type="PROSITE" id="PS50082">
    <property type="entry name" value="WD_REPEATS_2"/>
    <property type="match status" value="1"/>
</dbReference>
<dbReference type="InterPro" id="IPR027417">
    <property type="entry name" value="P-loop_NTPase"/>
</dbReference>
<dbReference type="CDD" id="cd00093">
    <property type="entry name" value="HTH_XRE"/>
    <property type="match status" value="1"/>
</dbReference>
<dbReference type="AlphaFoldDB" id="A0A0T6LSM8"/>
<dbReference type="SUPFAM" id="SSF52540">
    <property type="entry name" value="P-loop containing nucleoside triphosphate hydrolases"/>
    <property type="match status" value="1"/>
</dbReference>
<evidence type="ECO:0000313" key="4">
    <source>
        <dbReference type="EMBL" id="KRV49101.1"/>
    </source>
</evidence>
<dbReference type="SUPFAM" id="SSF47413">
    <property type="entry name" value="lambda repressor-like DNA-binding domains"/>
    <property type="match status" value="1"/>
</dbReference>
<dbReference type="Gene3D" id="3.40.50.300">
    <property type="entry name" value="P-loop containing nucleotide triphosphate hydrolases"/>
    <property type="match status" value="1"/>
</dbReference>
<keyword evidence="2" id="KW-1133">Transmembrane helix</keyword>
<dbReference type="PROSITE" id="PS50294">
    <property type="entry name" value="WD_REPEATS_REGION"/>
    <property type="match status" value="1"/>
</dbReference>
<feature type="repeat" description="WD" evidence="1">
    <location>
        <begin position="1136"/>
        <end position="1177"/>
    </location>
</feature>
<evidence type="ECO:0000259" key="3">
    <source>
        <dbReference type="SMART" id="SM00530"/>
    </source>
</evidence>
<dbReference type="STRING" id="76728.AQ490_21645"/>
<dbReference type="Pfam" id="PF20703">
    <property type="entry name" value="nSTAND1"/>
    <property type="match status" value="1"/>
</dbReference>
<organism evidence="4 5">
    <name type="scientific">Wenjunlia vitaminophila</name>
    <name type="common">Streptomyces vitaminophilus</name>
    <dbReference type="NCBI Taxonomy" id="76728"/>
    <lineage>
        <taxon>Bacteria</taxon>
        <taxon>Bacillati</taxon>
        <taxon>Actinomycetota</taxon>
        <taxon>Actinomycetes</taxon>
        <taxon>Kitasatosporales</taxon>
        <taxon>Streptomycetaceae</taxon>
        <taxon>Wenjunlia</taxon>
    </lineage>
</organism>
<accession>A0A0T6LSM8</accession>
<feature type="transmembrane region" description="Helical" evidence="2">
    <location>
        <begin position="514"/>
        <end position="536"/>
    </location>
</feature>
<dbReference type="InterPro" id="IPR049052">
    <property type="entry name" value="nSTAND1"/>
</dbReference>
<proteinExistence type="predicted"/>
<dbReference type="RefSeq" id="WP_018384495.1">
    <property type="nucleotide sequence ID" value="NZ_LLZU01000015.1"/>
</dbReference>
<dbReference type="OrthoDB" id="134501at2"/>
<dbReference type="Gene3D" id="2.130.10.10">
    <property type="entry name" value="YVTN repeat-like/Quinoprotein amine dehydrogenase"/>
    <property type="match status" value="3"/>
</dbReference>
<dbReference type="InterPro" id="IPR010982">
    <property type="entry name" value="Lambda_DNA-bd_dom_sf"/>
</dbReference>
<dbReference type="Pfam" id="PF00400">
    <property type="entry name" value="WD40"/>
    <property type="match status" value="1"/>
</dbReference>
<dbReference type="SMART" id="SM00320">
    <property type="entry name" value="WD40"/>
    <property type="match status" value="8"/>
</dbReference>
<dbReference type="PANTHER" id="PTHR19879">
    <property type="entry name" value="TRANSCRIPTION INITIATION FACTOR TFIID"/>
    <property type="match status" value="1"/>
</dbReference>
<dbReference type="InterPro" id="IPR015943">
    <property type="entry name" value="WD40/YVTN_repeat-like_dom_sf"/>
</dbReference>
<dbReference type="SUPFAM" id="SSF50969">
    <property type="entry name" value="YVTN repeat-like/Quinoprotein amine dehydrogenase"/>
    <property type="match status" value="1"/>
</dbReference>
<dbReference type="eggNOG" id="COG2319">
    <property type="taxonomic scope" value="Bacteria"/>
</dbReference>
<dbReference type="EMBL" id="LLZU01000015">
    <property type="protein sequence ID" value="KRV49101.1"/>
    <property type="molecule type" value="Genomic_DNA"/>
</dbReference>
<keyword evidence="2" id="KW-0472">Membrane</keyword>
<reference evidence="4 5" key="1">
    <citation type="submission" date="2015-10" db="EMBL/GenBank/DDBJ databases">
        <title>Draft genome sequence of pyrrolomycin-producing Streptomyces vitaminophilus.</title>
        <authorList>
            <person name="Graham D.E."/>
            <person name="Mahan K.M."/>
            <person name="Klingeman D.M."/>
            <person name="Hettich R.L."/>
            <person name="Parry R.J."/>
        </authorList>
    </citation>
    <scope>NUCLEOTIDE SEQUENCE [LARGE SCALE GENOMIC DNA]</scope>
    <source>
        <strain evidence="4 5">ATCC 31673</strain>
    </source>
</reference>
<name>A0A0T6LSM8_WENVI</name>
<dbReference type="InterPro" id="IPR001387">
    <property type="entry name" value="Cro/C1-type_HTH"/>
</dbReference>
<protein>
    <recommendedName>
        <fullName evidence="3">HTH cro/C1-type domain-containing protein</fullName>
    </recommendedName>
</protein>
<evidence type="ECO:0000256" key="2">
    <source>
        <dbReference type="SAM" id="Phobius"/>
    </source>
</evidence>
<dbReference type="SMART" id="SM00530">
    <property type="entry name" value="HTH_XRE"/>
    <property type="match status" value="1"/>
</dbReference>
<comment type="caution">
    <text evidence="4">The sequence shown here is derived from an EMBL/GenBank/DDBJ whole genome shotgun (WGS) entry which is preliminary data.</text>
</comment>